<dbReference type="GO" id="GO:0005886">
    <property type="term" value="C:plasma membrane"/>
    <property type="evidence" value="ECO:0007669"/>
    <property type="project" value="UniProtKB-SubCell"/>
</dbReference>
<keyword evidence="3" id="KW-1003">Cell membrane</keyword>
<feature type="transmembrane region" description="Helical" evidence="10">
    <location>
        <begin position="408"/>
        <end position="429"/>
    </location>
</feature>
<dbReference type="Pfam" id="PF03611">
    <property type="entry name" value="EIIC-GAT"/>
    <property type="match status" value="1"/>
</dbReference>
<dbReference type="PANTHER" id="PTHR37324">
    <property type="entry name" value="PTS SYSTEM GALACTITOL-SPECIFIC EIIC COMPONENT"/>
    <property type="match status" value="1"/>
</dbReference>
<evidence type="ECO:0000256" key="3">
    <source>
        <dbReference type="ARBA" id="ARBA00022475"/>
    </source>
</evidence>
<evidence type="ECO:0000256" key="5">
    <source>
        <dbReference type="ARBA" id="ARBA00022683"/>
    </source>
</evidence>
<proteinExistence type="predicted"/>
<protein>
    <submittedName>
        <fullName evidence="12">PTS galactitol transporter subunit IIC</fullName>
    </submittedName>
</protein>
<reference evidence="12" key="1">
    <citation type="submission" date="2018-12" db="EMBL/GenBank/DDBJ databases">
        <title>Novel natural products biosynthetic potential of the class Ktedonobacteria.</title>
        <authorList>
            <person name="Zheng Y."/>
            <person name="Saitou A."/>
            <person name="Wang C.M."/>
            <person name="Toyoda A."/>
            <person name="Minakuchi Y."/>
            <person name="Sekiguchi Y."/>
            <person name="Ueda K."/>
            <person name="Takano H."/>
            <person name="Sakai Y."/>
            <person name="Yokota A."/>
            <person name="Yabe S."/>
        </authorList>
    </citation>
    <scope>NUCLEOTIDE SEQUENCE</scope>
    <source>
        <strain evidence="12">A3-2</strain>
    </source>
</reference>
<dbReference type="PIRSF" id="PIRSF006304">
    <property type="entry name" value="GatC"/>
    <property type="match status" value="1"/>
</dbReference>
<gene>
    <name evidence="12" type="ORF">KTA_12510</name>
</gene>
<feature type="region of interest" description="Disordered" evidence="9">
    <location>
        <begin position="486"/>
        <end position="505"/>
    </location>
</feature>
<feature type="transmembrane region" description="Helical" evidence="10">
    <location>
        <begin position="258"/>
        <end position="283"/>
    </location>
</feature>
<feature type="transmembrane region" description="Helical" evidence="10">
    <location>
        <begin position="128"/>
        <end position="155"/>
    </location>
</feature>
<feature type="compositionally biased region" description="Gly residues" evidence="9">
    <location>
        <begin position="495"/>
        <end position="505"/>
    </location>
</feature>
<keyword evidence="2" id="KW-0813">Transport</keyword>
<evidence type="ECO:0000259" key="11">
    <source>
        <dbReference type="PROSITE" id="PS51104"/>
    </source>
</evidence>
<keyword evidence="7 10" id="KW-1133">Transmembrane helix</keyword>
<evidence type="ECO:0000256" key="6">
    <source>
        <dbReference type="ARBA" id="ARBA00022692"/>
    </source>
</evidence>
<feature type="transmembrane region" description="Helical" evidence="10">
    <location>
        <begin position="43"/>
        <end position="63"/>
    </location>
</feature>
<dbReference type="InterPro" id="IPR013853">
    <property type="entry name" value="EIIC-GAT"/>
</dbReference>
<keyword evidence="6 10" id="KW-0812">Transmembrane</keyword>
<feature type="transmembrane region" description="Helical" evidence="10">
    <location>
        <begin position="228"/>
        <end position="246"/>
    </location>
</feature>
<keyword evidence="8 10" id="KW-0472">Membrane</keyword>
<dbReference type="EMBL" id="AP019377">
    <property type="protein sequence ID" value="BBH93052.1"/>
    <property type="molecule type" value="Genomic_DNA"/>
</dbReference>
<keyword evidence="4" id="KW-0762">Sugar transport</keyword>
<feature type="domain" description="PTS EIIC type-2" evidence="11">
    <location>
        <begin position="8"/>
        <end position="456"/>
    </location>
</feature>
<feature type="transmembrane region" description="Helical" evidence="10">
    <location>
        <begin position="368"/>
        <end position="396"/>
    </location>
</feature>
<dbReference type="InterPro" id="IPR004703">
    <property type="entry name" value="PTS_sugar-sp_permease"/>
</dbReference>
<name>A0A455T1G0_9CHLR</name>
<feature type="transmembrane region" description="Helical" evidence="10">
    <location>
        <begin position="83"/>
        <end position="116"/>
    </location>
</feature>
<feature type="transmembrane region" description="Helical" evidence="10">
    <location>
        <begin position="303"/>
        <end position="336"/>
    </location>
</feature>
<sequence length="505" mass="54279">MSAVMAVINYILNLGPSVMMPIIIFILCMVFRMPLGRSLRAAITIGVGFIAINLVIGLLVNTLGPAAQAMVNNIGIHLDVIDVGWPVAAAISFGTVSVVPWVFILGILLNLLLIVVRFVKTLDIDMWNYWHFIFTAAFVYVITQNFFIALALALLTELFILKLADLSAPIVQDYYGLPGISLPHSSTVDWSPIGWVLNKLLDRIPGLNKLHADTGTIQERFGIIGEPMIVGLVLGLLIGLLAYFPGLASDFGGSFAKILTTGITLGAVMLVLPRMVAILMEGLVPLSEGAQSFISQRFPGRELYIGLDAAIVIGFANNMTVALLMVPITLILAIALSFLGLNHVLPFTDLAVLPFLVIWATTWSRGNVIRGVIIATIFMAGILSVGTFLAPMTVVLAKGAHFAIPKGAISISSLDSGAHLISFALVFFFSLKEVGSYGPVFLIWSALWVAFTLACYVIYFLYCRSHVPGIDDKALYVREEETPVSEAEASLEAEGPGGQAIAGQG</sequence>
<evidence type="ECO:0000256" key="8">
    <source>
        <dbReference type="ARBA" id="ARBA00023136"/>
    </source>
</evidence>
<dbReference type="GO" id="GO:0009401">
    <property type="term" value="P:phosphoenolpyruvate-dependent sugar phosphotransferase system"/>
    <property type="evidence" value="ECO:0007669"/>
    <property type="project" value="UniProtKB-KW"/>
</dbReference>
<dbReference type="InterPro" id="IPR013014">
    <property type="entry name" value="PTS_EIIC_2"/>
</dbReference>
<keyword evidence="5" id="KW-0598">Phosphotransferase system</keyword>
<dbReference type="GO" id="GO:0015577">
    <property type="term" value="F:galactitol transmembrane transporter activity"/>
    <property type="evidence" value="ECO:0007669"/>
    <property type="project" value="InterPro"/>
</dbReference>
<organism evidence="12">
    <name type="scientific">Thermogemmatispora argillosa</name>
    <dbReference type="NCBI Taxonomy" id="2045280"/>
    <lineage>
        <taxon>Bacteria</taxon>
        <taxon>Bacillati</taxon>
        <taxon>Chloroflexota</taxon>
        <taxon>Ktedonobacteria</taxon>
        <taxon>Thermogemmatisporales</taxon>
        <taxon>Thermogemmatisporaceae</taxon>
        <taxon>Thermogemmatispora</taxon>
    </lineage>
</organism>
<evidence type="ECO:0000256" key="9">
    <source>
        <dbReference type="SAM" id="MobiDB-lite"/>
    </source>
</evidence>
<evidence type="ECO:0000256" key="2">
    <source>
        <dbReference type="ARBA" id="ARBA00022448"/>
    </source>
</evidence>
<accession>A0A455T1G0</accession>
<comment type="subcellular location">
    <subcellularLocation>
        <location evidence="1">Cell membrane</location>
        <topology evidence="1">Multi-pass membrane protein</topology>
    </subcellularLocation>
</comment>
<dbReference type="AlphaFoldDB" id="A0A455T1G0"/>
<evidence type="ECO:0000313" key="12">
    <source>
        <dbReference type="EMBL" id="BBH93052.1"/>
    </source>
</evidence>
<evidence type="ECO:0000256" key="10">
    <source>
        <dbReference type="SAM" id="Phobius"/>
    </source>
</evidence>
<feature type="transmembrane region" description="Helical" evidence="10">
    <location>
        <begin position="343"/>
        <end position="362"/>
    </location>
</feature>
<feature type="transmembrane region" description="Helical" evidence="10">
    <location>
        <begin position="6"/>
        <end position="31"/>
    </location>
</feature>
<dbReference type="PROSITE" id="PS51104">
    <property type="entry name" value="PTS_EIIC_TYPE_2"/>
    <property type="match status" value="1"/>
</dbReference>
<dbReference type="PANTHER" id="PTHR37324:SF2">
    <property type="entry name" value="PTS SYSTEM GALACTITOL-SPECIFIC EIIC COMPONENT"/>
    <property type="match status" value="1"/>
</dbReference>
<evidence type="ECO:0000256" key="7">
    <source>
        <dbReference type="ARBA" id="ARBA00022989"/>
    </source>
</evidence>
<evidence type="ECO:0000256" key="4">
    <source>
        <dbReference type="ARBA" id="ARBA00022597"/>
    </source>
</evidence>
<evidence type="ECO:0000256" key="1">
    <source>
        <dbReference type="ARBA" id="ARBA00004651"/>
    </source>
</evidence>
<feature type="transmembrane region" description="Helical" evidence="10">
    <location>
        <begin position="441"/>
        <end position="462"/>
    </location>
</feature>